<reference evidence="1 2" key="1">
    <citation type="submission" date="2024-09" db="EMBL/GenBank/DDBJ databases">
        <authorList>
            <person name="Sun Q."/>
            <person name="Mori K."/>
        </authorList>
    </citation>
    <scope>NUCLEOTIDE SEQUENCE [LARGE SCALE GENOMIC DNA]</scope>
    <source>
        <strain evidence="1 2">CCM 7609</strain>
    </source>
</reference>
<evidence type="ECO:0000313" key="1">
    <source>
        <dbReference type="EMBL" id="MFB9070283.1"/>
    </source>
</evidence>
<evidence type="ECO:0000313" key="2">
    <source>
        <dbReference type="Proteomes" id="UP001589575"/>
    </source>
</evidence>
<protein>
    <submittedName>
        <fullName evidence="1">Uncharacterized protein</fullName>
    </submittedName>
</protein>
<comment type="caution">
    <text evidence="1">The sequence shown here is derived from an EMBL/GenBank/DDBJ whole genome shotgun (WGS) entry which is preliminary data.</text>
</comment>
<dbReference type="EMBL" id="JBHMFI010000001">
    <property type="protein sequence ID" value="MFB9070283.1"/>
    <property type="molecule type" value="Genomic_DNA"/>
</dbReference>
<gene>
    <name evidence="1" type="ORF">ACFFX0_03405</name>
</gene>
<accession>A0ABV5FUB9</accession>
<sequence>MWLERGWRDMWATSSKGMRPVAACWGYRRASVPTAMGRTTSNRSCASPVMRRRSVSAALPVSCRSCHRTAPR</sequence>
<keyword evidence="2" id="KW-1185">Reference proteome</keyword>
<dbReference type="Proteomes" id="UP001589575">
    <property type="component" value="Unassembled WGS sequence"/>
</dbReference>
<organism evidence="1 2">
    <name type="scientific">Citricoccus parietis</name>
    <dbReference type="NCBI Taxonomy" id="592307"/>
    <lineage>
        <taxon>Bacteria</taxon>
        <taxon>Bacillati</taxon>
        <taxon>Actinomycetota</taxon>
        <taxon>Actinomycetes</taxon>
        <taxon>Micrococcales</taxon>
        <taxon>Micrococcaceae</taxon>
        <taxon>Citricoccus</taxon>
    </lineage>
</organism>
<proteinExistence type="predicted"/>
<name>A0ABV5FUB9_9MICC</name>